<feature type="signal peptide" evidence="6">
    <location>
        <begin position="1"/>
        <end position="20"/>
    </location>
</feature>
<protein>
    <submittedName>
        <fullName evidence="8">Putative metalloprotease</fullName>
    </submittedName>
</protein>
<feature type="binding site" evidence="5">
    <location>
        <position position="318"/>
    </location>
    <ligand>
        <name>Zn(2+)</name>
        <dbReference type="ChEBI" id="CHEBI:29105"/>
        <note>catalytic</note>
    </ligand>
</feature>
<keyword evidence="3 5" id="KW-0862">Zinc</keyword>
<evidence type="ECO:0000256" key="2">
    <source>
        <dbReference type="ARBA" id="ARBA00022801"/>
    </source>
</evidence>
<keyword evidence="4 8" id="KW-0482">Metalloprotease</keyword>
<feature type="binding site" evidence="5">
    <location>
        <position position="328"/>
    </location>
    <ligand>
        <name>Zn(2+)</name>
        <dbReference type="ChEBI" id="CHEBI:29105"/>
        <note>catalytic</note>
    </ligand>
</feature>
<dbReference type="AlphaFoldDB" id="A0A0K8RAE3"/>
<dbReference type="GO" id="GO:0046872">
    <property type="term" value="F:metal ion binding"/>
    <property type="evidence" value="ECO:0007669"/>
    <property type="project" value="UniProtKB-KW"/>
</dbReference>
<dbReference type="PANTHER" id="PTHR11905:SF159">
    <property type="entry name" value="ADAM METALLOPROTEASE"/>
    <property type="match status" value="1"/>
</dbReference>
<dbReference type="Pfam" id="PF01421">
    <property type="entry name" value="Reprolysin"/>
    <property type="match status" value="1"/>
</dbReference>
<keyword evidence="2" id="KW-0378">Hydrolase</keyword>
<accession>A0A0K8RAE3</accession>
<dbReference type="InterPro" id="IPR024079">
    <property type="entry name" value="MetalloPept_cat_dom_sf"/>
</dbReference>
<evidence type="ECO:0000256" key="4">
    <source>
        <dbReference type="ARBA" id="ARBA00023049"/>
    </source>
</evidence>
<feature type="active site" evidence="5">
    <location>
        <position position="319"/>
    </location>
</feature>
<dbReference type="PANTHER" id="PTHR11905">
    <property type="entry name" value="ADAM A DISINTEGRIN AND METALLOPROTEASE DOMAIN"/>
    <property type="match status" value="1"/>
</dbReference>
<name>A0A0K8RAE3_IXORI</name>
<keyword evidence="5" id="KW-0479">Metal-binding</keyword>
<dbReference type="Gene3D" id="3.40.390.10">
    <property type="entry name" value="Collagenase (Catalytic Domain)"/>
    <property type="match status" value="1"/>
</dbReference>
<sequence length="521" mass="59102">MLLIFKCAYLSGLLLRVVHSARTPELVVYPRLLEERGLDDERMLYIQDGMILRLRKNSVLAERFIFSETVNGTREDTIMDGKKLEANMYHDRIRMASVNVEVKNGIVEVKGILSSTLRITPLRIRARSEDGLIPHKIYQVDHRADGSNTFKADLKRNVSQSVFRAELRIVVDSDHNSHFKNKEEIIVYLATCMQLVNIRFEDTKDPMVQFLLTKVEIDAFWVPETIYGNDVDCRSCRGKVYAEADRTLERAKWVYGHDKEQDITVLVTSLDLADKKDGQILNAVMGIAEPGGLCSDKNRVAVVEDVPHTYSMTQLIAHELAHTLGATHDGDQSGTPLNNCSRGDGYLMAPYTLGRNRGHFSKCSIQQIQEFVKKLDEDCKKVSSESKPYQANTTVLPGTNMNVINYCKLKHPHFCDFTAKEEQMNQCTFECCPRGRVKCYYVEQLNENCRGAVDIQNSLPCPYKCCSRETFKCFNETALDGMSCGKEMMCFRGECIPLWDPFRKKESSTSPAADESSTMAP</sequence>
<feature type="domain" description="Peptidase M12B" evidence="7">
    <location>
        <begin position="163"/>
        <end position="379"/>
    </location>
</feature>
<reference evidence="8" key="1">
    <citation type="submission" date="2012-12" db="EMBL/GenBank/DDBJ databases">
        <title>Identification and characterization of a phenylalanine ammonia-lyase gene family in Isatis indigotica Fort.</title>
        <authorList>
            <person name="Liu Q."/>
            <person name="Chen J."/>
            <person name="Zhou X."/>
            <person name="Di P."/>
            <person name="Xiao Y."/>
            <person name="Xuan H."/>
            <person name="Zhang L."/>
            <person name="Chen W."/>
        </authorList>
    </citation>
    <scope>NUCLEOTIDE SEQUENCE</scope>
    <source>
        <tissue evidence="8">Salivary gland</tissue>
    </source>
</reference>
<dbReference type="GO" id="GO:0006509">
    <property type="term" value="P:membrane protein ectodomain proteolysis"/>
    <property type="evidence" value="ECO:0007669"/>
    <property type="project" value="TreeGrafter"/>
</dbReference>
<comment type="caution">
    <text evidence="5">Lacks conserved residue(s) required for the propagation of feature annotation.</text>
</comment>
<evidence type="ECO:0000256" key="3">
    <source>
        <dbReference type="ARBA" id="ARBA00022833"/>
    </source>
</evidence>
<dbReference type="PROSITE" id="PS50215">
    <property type="entry name" value="ADAM_MEPRO"/>
    <property type="match status" value="1"/>
</dbReference>
<feature type="binding site" evidence="5">
    <location>
        <position position="322"/>
    </location>
    <ligand>
        <name>Zn(2+)</name>
        <dbReference type="ChEBI" id="CHEBI:29105"/>
        <note>catalytic</note>
    </ligand>
</feature>
<proteinExistence type="evidence at transcript level"/>
<evidence type="ECO:0000256" key="5">
    <source>
        <dbReference type="PROSITE-ProRule" id="PRU00276"/>
    </source>
</evidence>
<evidence type="ECO:0000256" key="6">
    <source>
        <dbReference type="SAM" id="SignalP"/>
    </source>
</evidence>
<feature type="chain" id="PRO_5005517055" evidence="6">
    <location>
        <begin position="21"/>
        <end position="521"/>
    </location>
</feature>
<keyword evidence="1 8" id="KW-0645">Protease</keyword>
<keyword evidence="6" id="KW-0732">Signal</keyword>
<organism evidence="8">
    <name type="scientific">Ixodes ricinus</name>
    <name type="common">Common tick</name>
    <name type="synonym">Acarus ricinus</name>
    <dbReference type="NCBI Taxonomy" id="34613"/>
    <lineage>
        <taxon>Eukaryota</taxon>
        <taxon>Metazoa</taxon>
        <taxon>Ecdysozoa</taxon>
        <taxon>Arthropoda</taxon>
        <taxon>Chelicerata</taxon>
        <taxon>Arachnida</taxon>
        <taxon>Acari</taxon>
        <taxon>Parasitiformes</taxon>
        <taxon>Ixodida</taxon>
        <taxon>Ixodoidea</taxon>
        <taxon>Ixodidae</taxon>
        <taxon>Ixodinae</taxon>
        <taxon>Ixodes</taxon>
    </lineage>
</organism>
<evidence type="ECO:0000313" key="8">
    <source>
        <dbReference type="EMBL" id="JAA68102.1"/>
    </source>
</evidence>
<dbReference type="EMBL" id="GADI01005706">
    <property type="protein sequence ID" value="JAA68102.1"/>
    <property type="molecule type" value="mRNA"/>
</dbReference>
<dbReference type="GO" id="GO:0004222">
    <property type="term" value="F:metalloendopeptidase activity"/>
    <property type="evidence" value="ECO:0007669"/>
    <property type="project" value="InterPro"/>
</dbReference>
<evidence type="ECO:0000256" key="1">
    <source>
        <dbReference type="ARBA" id="ARBA00022670"/>
    </source>
</evidence>
<evidence type="ECO:0000259" key="7">
    <source>
        <dbReference type="PROSITE" id="PS50215"/>
    </source>
</evidence>
<dbReference type="InterPro" id="IPR001590">
    <property type="entry name" value="Peptidase_M12B"/>
</dbReference>
<dbReference type="SUPFAM" id="SSF55486">
    <property type="entry name" value="Metalloproteases ('zincins'), catalytic domain"/>
    <property type="match status" value="1"/>
</dbReference>